<dbReference type="AlphaFoldDB" id="I2H6U4"/>
<dbReference type="PANTHER" id="PTHR47165:SF4">
    <property type="entry name" value="OS03G0429900 PROTEIN"/>
    <property type="match status" value="1"/>
</dbReference>
<dbReference type="GO" id="GO:0006289">
    <property type="term" value="P:nucleotide-excision repair"/>
    <property type="evidence" value="ECO:0007669"/>
    <property type="project" value="EnsemblFungi"/>
</dbReference>
<dbReference type="GO" id="GO:0000724">
    <property type="term" value="P:double-strand break repair via homologous recombination"/>
    <property type="evidence" value="ECO:0007669"/>
    <property type="project" value="EnsemblFungi"/>
</dbReference>
<evidence type="ECO:0000259" key="11">
    <source>
        <dbReference type="Pfam" id="PF01336"/>
    </source>
</evidence>
<protein>
    <recommendedName>
        <fullName evidence="9">Replication protein A subunit</fullName>
    </recommendedName>
</protein>
<dbReference type="GO" id="GO:0000794">
    <property type="term" value="C:condensed nuclear chromosome"/>
    <property type="evidence" value="ECO:0007669"/>
    <property type="project" value="EnsemblFungi"/>
</dbReference>
<evidence type="ECO:0000256" key="7">
    <source>
        <dbReference type="ARBA" id="ARBA00023125"/>
    </source>
</evidence>
<dbReference type="Pfam" id="PF01336">
    <property type="entry name" value="tRNA_anti-codon"/>
    <property type="match status" value="1"/>
</dbReference>
<dbReference type="GO" id="GO:0006265">
    <property type="term" value="P:DNA topological change"/>
    <property type="evidence" value="ECO:0007669"/>
    <property type="project" value="EnsemblFungi"/>
</dbReference>
<dbReference type="FunFam" id="2.40.50.140:FF:000041">
    <property type="entry name" value="Replication protein A subunit"/>
    <property type="match status" value="1"/>
</dbReference>
<dbReference type="InParanoid" id="I2H6U4"/>
<dbReference type="GeneID" id="14497228"/>
<dbReference type="InterPro" id="IPR004365">
    <property type="entry name" value="NA-bd_OB_tRNA"/>
</dbReference>
<dbReference type="GO" id="GO:0000722">
    <property type="term" value="P:telomere maintenance via recombination"/>
    <property type="evidence" value="ECO:0007669"/>
    <property type="project" value="EnsemblFungi"/>
</dbReference>
<dbReference type="GO" id="GO:0003690">
    <property type="term" value="F:double-stranded DNA binding"/>
    <property type="evidence" value="ECO:0007669"/>
    <property type="project" value="EnsemblFungi"/>
</dbReference>
<evidence type="ECO:0000256" key="8">
    <source>
        <dbReference type="ARBA" id="ARBA00023242"/>
    </source>
</evidence>
<feature type="region of interest" description="Disordered" evidence="10">
    <location>
        <begin position="151"/>
        <end position="188"/>
    </location>
</feature>
<dbReference type="OMA" id="DQCDAFY"/>
<dbReference type="FunFam" id="2.40.50.140:FF:000064">
    <property type="entry name" value="Replication protein A subunit"/>
    <property type="match status" value="1"/>
</dbReference>
<keyword evidence="6 9" id="KW-0862">Zinc</keyword>
<dbReference type="GO" id="GO:0043934">
    <property type="term" value="P:sporulation"/>
    <property type="evidence" value="ECO:0007669"/>
    <property type="project" value="EnsemblFungi"/>
</dbReference>
<dbReference type="Pfam" id="PF08646">
    <property type="entry name" value="Rep_fac-A_C"/>
    <property type="match status" value="1"/>
</dbReference>
<feature type="domain" description="Replication protein A OB" evidence="13">
    <location>
        <begin position="314"/>
        <end position="410"/>
    </location>
</feature>
<dbReference type="Pfam" id="PF16900">
    <property type="entry name" value="REPA_OB_2"/>
    <property type="match status" value="1"/>
</dbReference>
<dbReference type="GO" id="GO:0008270">
    <property type="term" value="F:zinc ion binding"/>
    <property type="evidence" value="ECO:0007669"/>
    <property type="project" value="UniProtKB-KW"/>
</dbReference>
<dbReference type="InterPro" id="IPR047192">
    <property type="entry name" value="Euk_RPA1_DBD_C"/>
</dbReference>
<gene>
    <name evidence="14" type="primary">TBLA0G01500</name>
    <name evidence="14" type="ORF">TBLA_0G01500</name>
</gene>
<evidence type="ECO:0000256" key="2">
    <source>
        <dbReference type="ARBA" id="ARBA00005690"/>
    </source>
</evidence>
<evidence type="ECO:0000256" key="4">
    <source>
        <dbReference type="ARBA" id="ARBA00022723"/>
    </source>
</evidence>
<keyword evidence="15" id="KW-1185">Reference proteome</keyword>
<comment type="subcellular location">
    <subcellularLocation>
        <location evidence="1 9">Nucleus</location>
    </subcellularLocation>
</comment>
<comment type="function">
    <text evidence="9">As part of the replication protein A (RPA/RP-A), a single-stranded DNA-binding heterotrimeric complex, may play an essential role in DNA replication, recombination and repair. Binds and stabilizes single-stranded DNA intermediates, preventing complementary DNA reannealing and recruiting different proteins involved in DNA metabolism.</text>
</comment>
<dbReference type="GO" id="GO:0007131">
    <property type="term" value="P:reciprocal meiotic recombination"/>
    <property type="evidence" value="ECO:0007669"/>
    <property type="project" value="EnsemblFungi"/>
</dbReference>
<keyword evidence="7 9" id="KW-0238">DNA-binding</keyword>
<dbReference type="GO" id="GO:0030491">
    <property type="term" value="P:heteroduplex formation"/>
    <property type="evidence" value="ECO:0007669"/>
    <property type="project" value="EnsemblFungi"/>
</dbReference>
<dbReference type="eggNOG" id="KOG0851">
    <property type="taxonomic scope" value="Eukaryota"/>
</dbReference>
<evidence type="ECO:0000256" key="1">
    <source>
        <dbReference type="ARBA" id="ARBA00004123"/>
    </source>
</evidence>
<dbReference type="CDD" id="cd04476">
    <property type="entry name" value="RPA1_DBD_C"/>
    <property type="match status" value="1"/>
</dbReference>
<dbReference type="HOGENOM" id="CLU_012393_2_0_1"/>
<dbReference type="FunFam" id="2.40.50.140:FF:000090">
    <property type="entry name" value="Replication protein A subunit"/>
    <property type="match status" value="1"/>
</dbReference>
<dbReference type="FunCoup" id="I2H6U4">
    <property type="interactions" value="1264"/>
</dbReference>
<dbReference type="InterPro" id="IPR012340">
    <property type="entry name" value="NA-bd_OB-fold"/>
</dbReference>
<evidence type="ECO:0000256" key="10">
    <source>
        <dbReference type="SAM" id="MobiDB-lite"/>
    </source>
</evidence>
<keyword evidence="8 9" id="KW-0539">Nucleus</keyword>
<dbReference type="GO" id="GO:0005829">
    <property type="term" value="C:cytosol"/>
    <property type="evidence" value="ECO:0007669"/>
    <property type="project" value="EnsemblFungi"/>
</dbReference>
<dbReference type="NCBIfam" id="TIGR00617">
    <property type="entry name" value="rpa1"/>
    <property type="match status" value="1"/>
</dbReference>
<evidence type="ECO:0000256" key="6">
    <source>
        <dbReference type="ARBA" id="ARBA00022833"/>
    </source>
</evidence>
<dbReference type="GO" id="GO:0005662">
    <property type="term" value="C:DNA replication factor A complex"/>
    <property type="evidence" value="ECO:0007669"/>
    <property type="project" value="EnsemblFungi"/>
</dbReference>
<feature type="domain" description="Replication factor A C-terminal" evidence="12">
    <location>
        <begin position="474"/>
        <end position="619"/>
    </location>
</feature>
<dbReference type="CDD" id="cd04475">
    <property type="entry name" value="RPA1_DBD_B"/>
    <property type="match status" value="1"/>
</dbReference>
<dbReference type="GO" id="GO:0000781">
    <property type="term" value="C:chromosome, telomeric region"/>
    <property type="evidence" value="ECO:0007669"/>
    <property type="project" value="EnsemblFungi"/>
</dbReference>
<dbReference type="PANTHER" id="PTHR47165">
    <property type="entry name" value="OS03G0429900 PROTEIN"/>
    <property type="match status" value="1"/>
</dbReference>
<dbReference type="InterPro" id="IPR031657">
    <property type="entry name" value="REPA_OB_2"/>
</dbReference>
<comment type="subunit">
    <text evidence="9">Component of the heterotrimeric canonical replication protein A complex (RPA).</text>
</comment>
<evidence type="ECO:0000256" key="5">
    <source>
        <dbReference type="ARBA" id="ARBA00022771"/>
    </source>
</evidence>
<evidence type="ECO:0000313" key="14">
    <source>
        <dbReference type="EMBL" id="CCH62096.1"/>
    </source>
</evidence>
<dbReference type="GO" id="GO:0007004">
    <property type="term" value="P:telomere maintenance via telomerase"/>
    <property type="evidence" value="ECO:0007669"/>
    <property type="project" value="EnsemblFungi"/>
</dbReference>
<keyword evidence="4 9" id="KW-0479">Metal-binding</keyword>
<dbReference type="EMBL" id="HE806322">
    <property type="protein sequence ID" value="CCH62096.1"/>
    <property type="molecule type" value="Genomic_DNA"/>
</dbReference>
<dbReference type="RefSeq" id="XP_004181615.1">
    <property type="nucleotide sequence ID" value="XM_004181567.1"/>
</dbReference>
<dbReference type="OrthoDB" id="1751331at2759"/>
<evidence type="ECO:0000259" key="12">
    <source>
        <dbReference type="Pfam" id="PF08646"/>
    </source>
</evidence>
<evidence type="ECO:0000313" key="15">
    <source>
        <dbReference type="Proteomes" id="UP000002866"/>
    </source>
</evidence>
<name>I2H6U4_HENB6</name>
<reference evidence="14 15" key="1">
    <citation type="journal article" date="2011" name="Proc. Natl. Acad. Sci. U.S.A.">
        <title>Evolutionary erosion of yeast sex chromosomes by mating-type switching accidents.</title>
        <authorList>
            <person name="Gordon J.L."/>
            <person name="Armisen D."/>
            <person name="Proux-Wera E."/>
            <person name="Oheigeartaigh S.S."/>
            <person name="Byrne K.P."/>
            <person name="Wolfe K.H."/>
        </authorList>
    </citation>
    <scope>NUCLEOTIDE SEQUENCE [LARGE SCALE GENOMIC DNA]</scope>
    <source>
        <strain evidence="15">ATCC 34711 / CBS 6284 / DSM 70876 / NBRC 10599 / NRRL Y-10934 / UCD 77-7</strain>
    </source>
</reference>
<dbReference type="KEGG" id="tbl:TBLA_0G01500"/>
<dbReference type="GO" id="GO:0045184">
    <property type="term" value="P:establishment of protein localization"/>
    <property type="evidence" value="ECO:0007669"/>
    <property type="project" value="EnsemblFungi"/>
</dbReference>
<feature type="domain" description="OB" evidence="11">
    <location>
        <begin position="204"/>
        <end position="288"/>
    </location>
</feature>
<dbReference type="Proteomes" id="UP000002866">
    <property type="component" value="Chromosome 7"/>
</dbReference>
<evidence type="ECO:0000256" key="9">
    <source>
        <dbReference type="RuleBase" id="RU364130"/>
    </source>
</evidence>
<dbReference type="Gene3D" id="2.40.50.140">
    <property type="entry name" value="Nucleic acid-binding proteins"/>
    <property type="match status" value="4"/>
</dbReference>
<dbReference type="GO" id="GO:0003697">
    <property type="term" value="F:single-stranded DNA binding"/>
    <property type="evidence" value="ECO:0007669"/>
    <property type="project" value="EnsemblFungi"/>
</dbReference>
<keyword evidence="5 9" id="KW-0863">Zinc-finger</keyword>
<accession>I2H6U4</accession>
<evidence type="ECO:0000259" key="13">
    <source>
        <dbReference type="Pfam" id="PF16900"/>
    </source>
</evidence>
<organism evidence="14 15">
    <name type="scientific">Henningerozyma blattae (strain ATCC 34711 / CBS 6284 / DSM 70876 / NBRC 10599 / NRRL Y-10934 / UCD 77-7)</name>
    <name type="common">Yeast</name>
    <name type="synonym">Tetrapisispora blattae</name>
    <dbReference type="NCBI Taxonomy" id="1071380"/>
    <lineage>
        <taxon>Eukaryota</taxon>
        <taxon>Fungi</taxon>
        <taxon>Dikarya</taxon>
        <taxon>Ascomycota</taxon>
        <taxon>Saccharomycotina</taxon>
        <taxon>Saccharomycetes</taxon>
        <taxon>Saccharomycetales</taxon>
        <taxon>Saccharomycetaceae</taxon>
        <taxon>Henningerozyma</taxon>
    </lineage>
</organism>
<dbReference type="GO" id="GO:0043565">
    <property type="term" value="F:sequence-specific DNA binding"/>
    <property type="evidence" value="ECO:0007669"/>
    <property type="project" value="EnsemblFungi"/>
</dbReference>
<dbReference type="GO" id="GO:0006260">
    <property type="term" value="P:DNA replication"/>
    <property type="evidence" value="ECO:0007669"/>
    <property type="project" value="UniProtKB-KW"/>
</dbReference>
<dbReference type="STRING" id="1071380.I2H6U4"/>
<dbReference type="InterPro" id="IPR013955">
    <property type="entry name" value="Rep_factor-A_C"/>
</dbReference>
<dbReference type="CDD" id="cd04474">
    <property type="entry name" value="RPA1_DBD_A"/>
    <property type="match status" value="1"/>
</dbReference>
<feature type="compositionally biased region" description="Low complexity" evidence="10">
    <location>
        <begin position="151"/>
        <end position="165"/>
    </location>
</feature>
<keyword evidence="3 9" id="KW-0235">DNA replication</keyword>
<feature type="compositionally biased region" description="Low complexity" evidence="10">
    <location>
        <begin position="172"/>
        <end position="188"/>
    </location>
</feature>
<comment type="similarity">
    <text evidence="2 9">Belongs to the replication factor A protein 1 family.</text>
</comment>
<proteinExistence type="inferred from homology"/>
<dbReference type="GO" id="GO:0016567">
    <property type="term" value="P:protein ubiquitination"/>
    <property type="evidence" value="ECO:0007669"/>
    <property type="project" value="EnsemblFungi"/>
</dbReference>
<dbReference type="InterPro" id="IPR004591">
    <property type="entry name" value="Rfa1"/>
</dbReference>
<evidence type="ECO:0000256" key="3">
    <source>
        <dbReference type="ARBA" id="ARBA00022705"/>
    </source>
</evidence>
<dbReference type="SUPFAM" id="SSF50249">
    <property type="entry name" value="Nucleic acid-binding proteins"/>
    <property type="match status" value="4"/>
</dbReference>
<sequence>MTSINLSTGDLRTIFTTQDRYNNPQDGVYQIYNIRKPDSNTNRKNLIMISDGIYNMKALLRHEATNKFGTFNLQKGDIIKVLIAEPAILRDGKKYVLLIDDFELLESGRSLVNQNCEFLDVYLTHHPEEMAQIVTGDTVTNDAVPKVEATNSNASSISANSNTTSVAQATKSTNSSFSHNNNSSSQKSRPIFAIEQLSPYQNVWTIKARVSFKGDVKTWHNQRGEGKLLNFNLLDTSGEIRATCFNQLVDKYNETIQEGKVYFISKARLQPSKPKFSNLSHPYELSIENDTIIEECNDVSTNDVPKTNFNFTKLDSIQNLETNSTIDVLGAIKTVNPHFELTSRAGKKFDRRDIEIVDETGFIIKVGLWNQQAIDFNVPEGSIVAIKGVRVTDFGGKSLSMGFSSTLTANPDISEAYSLKGWYDANRNNTTFTSYNSESGGPVSGEGLKKIISQRITIAKAKNDNLGRSEKGDFFSVKAAVSFLKVDNFAYPACSTEGCNKKVIEQTDGTWRCEKCDVSFPSPKWRYMLTISIMDETDQIWLTLFNEQAQQLIGLDASSLMETKENNPEEFNKITQQIQMKTLDFRIRAREDNYNDQTRIRYTVSNIHELKYKSEADYLAEELSKSLVF</sequence>